<evidence type="ECO:0000313" key="2">
    <source>
        <dbReference type="EMBL" id="KAK6969208.1"/>
    </source>
</evidence>
<dbReference type="Gene3D" id="3.40.50.720">
    <property type="entry name" value="NAD(P)-binding Rossmann-like Domain"/>
    <property type="match status" value="1"/>
</dbReference>
<protein>
    <recommendedName>
        <fullName evidence="4">NAD(P)-binding protein</fullName>
    </recommendedName>
</protein>
<dbReference type="Pfam" id="PF00106">
    <property type="entry name" value="adh_short"/>
    <property type="match status" value="1"/>
</dbReference>
<gene>
    <name evidence="2" type="ORF">R3P38DRAFT_2671233</name>
</gene>
<dbReference type="InterPro" id="IPR036291">
    <property type="entry name" value="NAD(P)-bd_dom_sf"/>
</dbReference>
<dbReference type="GO" id="GO:0016491">
    <property type="term" value="F:oxidoreductase activity"/>
    <property type="evidence" value="ECO:0007669"/>
    <property type="project" value="UniProtKB-KW"/>
</dbReference>
<sequence>MRTLTLTSILVPLLSFVFYRNFLRMPSLSTVRASNAAFFPAYTPVAIFVGGTSGIGQGMAEAFARHTKGNAHIVLVGRNRAAAESIISTFPKPTTPGVTHEFVECDITLMKNVHRVANELRSRIPKINFLVLSPGVLTMNGRNETEEGIDRKLAVHYYGRWRFIKDLLPAVQEAHKAGEDAKVMTVLAAGHGGKIDLNDLGLKKTFSIANAASTAPTYSDIMVNDLAARYPGISFIHSYPGLVATNILKTSDTRTIRIMNSIFSPLMRPFSYSVETSGEHQLYALLKAGPGAVRATDNGDDIGLRKNYYGDEEAMRRLWEHTEEATGV</sequence>
<evidence type="ECO:0000256" key="1">
    <source>
        <dbReference type="ARBA" id="ARBA00023002"/>
    </source>
</evidence>
<dbReference type="EMBL" id="JAWWNJ010000231">
    <property type="protein sequence ID" value="KAK6969208.1"/>
    <property type="molecule type" value="Genomic_DNA"/>
</dbReference>
<keyword evidence="1" id="KW-0560">Oxidoreductase</keyword>
<dbReference type="SUPFAM" id="SSF51735">
    <property type="entry name" value="NAD(P)-binding Rossmann-fold domains"/>
    <property type="match status" value="1"/>
</dbReference>
<name>A0AAV9Z477_9AGAR</name>
<dbReference type="AlphaFoldDB" id="A0AAV9Z477"/>
<dbReference type="InterPro" id="IPR002347">
    <property type="entry name" value="SDR_fam"/>
</dbReference>
<evidence type="ECO:0008006" key="4">
    <source>
        <dbReference type="Google" id="ProtNLM"/>
    </source>
</evidence>
<organism evidence="2 3">
    <name type="scientific">Favolaschia claudopus</name>
    <dbReference type="NCBI Taxonomy" id="2862362"/>
    <lineage>
        <taxon>Eukaryota</taxon>
        <taxon>Fungi</taxon>
        <taxon>Dikarya</taxon>
        <taxon>Basidiomycota</taxon>
        <taxon>Agaricomycotina</taxon>
        <taxon>Agaricomycetes</taxon>
        <taxon>Agaricomycetidae</taxon>
        <taxon>Agaricales</taxon>
        <taxon>Marasmiineae</taxon>
        <taxon>Mycenaceae</taxon>
        <taxon>Favolaschia</taxon>
    </lineage>
</organism>
<comment type="caution">
    <text evidence="2">The sequence shown here is derived from an EMBL/GenBank/DDBJ whole genome shotgun (WGS) entry which is preliminary data.</text>
</comment>
<accession>A0AAV9Z477</accession>
<proteinExistence type="predicted"/>
<keyword evidence="3" id="KW-1185">Reference proteome</keyword>
<dbReference type="InterPro" id="IPR052228">
    <property type="entry name" value="Sec_Metab_Biosynth_Oxidored"/>
</dbReference>
<dbReference type="PANTHER" id="PTHR47534">
    <property type="entry name" value="YALI0E05731P"/>
    <property type="match status" value="1"/>
</dbReference>
<dbReference type="Proteomes" id="UP001362999">
    <property type="component" value="Unassembled WGS sequence"/>
</dbReference>
<dbReference type="PANTHER" id="PTHR47534:SF3">
    <property type="entry name" value="ALCOHOL DEHYDROGENASE-LIKE C-TERMINAL DOMAIN-CONTAINING PROTEIN"/>
    <property type="match status" value="1"/>
</dbReference>
<reference evidence="2 3" key="1">
    <citation type="journal article" date="2024" name="J Genomics">
        <title>Draft genome sequencing and assembly of Favolaschia claudopus CIRM-BRFM 2984 isolated from oak limbs.</title>
        <authorList>
            <person name="Navarro D."/>
            <person name="Drula E."/>
            <person name="Chaduli D."/>
            <person name="Cazenave R."/>
            <person name="Ahrendt S."/>
            <person name="Wang J."/>
            <person name="Lipzen A."/>
            <person name="Daum C."/>
            <person name="Barry K."/>
            <person name="Grigoriev I.V."/>
            <person name="Favel A."/>
            <person name="Rosso M.N."/>
            <person name="Martin F."/>
        </authorList>
    </citation>
    <scope>NUCLEOTIDE SEQUENCE [LARGE SCALE GENOMIC DNA]</scope>
    <source>
        <strain evidence="2 3">CIRM-BRFM 2984</strain>
    </source>
</reference>
<evidence type="ECO:0000313" key="3">
    <source>
        <dbReference type="Proteomes" id="UP001362999"/>
    </source>
</evidence>